<dbReference type="GO" id="GO:0030246">
    <property type="term" value="F:carbohydrate binding"/>
    <property type="evidence" value="ECO:0007669"/>
    <property type="project" value="InterPro"/>
</dbReference>
<dbReference type="InterPro" id="IPR019563">
    <property type="entry name" value="GH97_catalytic"/>
</dbReference>
<evidence type="ECO:0000259" key="5">
    <source>
        <dbReference type="Pfam" id="PF10566"/>
    </source>
</evidence>
<dbReference type="FunFam" id="3.20.20.70:FF:000220">
    <property type="entry name" value="Glucan 1,4-alpha-glucosidase SusB"/>
    <property type="match status" value="1"/>
</dbReference>
<organism evidence="8 9">
    <name type="scientific">Jilunia laotingensis</name>
    <dbReference type="NCBI Taxonomy" id="2763675"/>
    <lineage>
        <taxon>Bacteria</taxon>
        <taxon>Pseudomonadati</taxon>
        <taxon>Bacteroidota</taxon>
        <taxon>Bacteroidia</taxon>
        <taxon>Bacteroidales</taxon>
        <taxon>Bacteroidaceae</taxon>
        <taxon>Jilunia</taxon>
    </lineage>
</organism>
<evidence type="ECO:0000259" key="6">
    <source>
        <dbReference type="Pfam" id="PF14508"/>
    </source>
</evidence>
<evidence type="ECO:0000313" key="8">
    <source>
        <dbReference type="EMBL" id="MBC8591683.1"/>
    </source>
</evidence>
<dbReference type="InterPro" id="IPR014718">
    <property type="entry name" value="GH-type_carb-bd"/>
</dbReference>
<dbReference type="InterPro" id="IPR017853">
    <property type="entry name" value="GH"/>
</dbReference>
<dbReference type="AlphaFoldDB" id="A0A926F0A5"/>
<evidence type="ECO:0000256" key="3">
    <source>
        <dbReference type="ARBA" id="ARBA00022837"/>
    </source>
</evidence>
<feature type="signal peptide" evidence="4">
    <location>
        <begin position="1"/>
        <end position="26"/>
    </location>
</feature>
<dbReference type="EMBL" id="JACRTF010000001">
    <property type="protein sequence ID" value="MBC8591683.1"/>
    <property type="molecule type" value="Genomic_DNA"/>
</dbReference>
<dbReference type="Pfam" id="PF10566">
    <property type="entry name" value="Glyco_hydro_97"/>
    <property type="match status" value="1"/>
</dbReference>
<protein>
    <submittedName>
        <fullName evidence="8">Glycoside hydrolase family 97 protein</fullName>
    </submittedName>
</protein>
<comment type="caution">
    <text evidence="8">The sequence shown here is derived from an EMBL/GenBank/DDBJ whole genome shotgun (WGS) entry which is preliminary data.</text>
</comment>
<feature type="domain" description="Glycosyl-hydrolase 97 catalytic" evidence="5">
    <location>
        <begin position="313"/>
        <end position="510"/>
    </location>
</feature>
<dbReference type="PANTHER" id="PTHR35803:SF1">
    <property type="entry name" value="GLUCAN 1,4-ALPHA-GLUCOSIDASE SUSB"/>
    <property type="match status" value="1"/>
</dbReference>
<dbReference type="Gene3D" id="3.20.20.70">
    <property type="entry name" value="Aldolase class I"/>
    <property type="match status" value="1"/>
</dbReference>
<dbReference type="RefSeq" id="WP_305067318.1">
    <property type="nucleotide sequence ID" value="NZ_JACRTF010000001.1"/>
</dbReference>
<dbReference type="InterPro" id="IPR052720">
    <property type="entry name" value="Glycosyl_hydrolase_97"/>
</dbReference>
<name>A0A926F0A5_9BACT</name>
<feature type="chain" id="PRO_5036773412" evidence="4">
    <location>
        <begin position="27"/>
        <end position="719"/>
    </location>
</feature>
<sequence>MNHMKTLTSKMAFILLALLMSTAAMAESITSPNGLLKLNFSVNAQGEPVYELSYKDKEVIKPSKLGLELKDDPGLMNGFTLTDAKTSTFDETWEPVWGEVKSIRNHYNELAVTLDQKAQDRNIVIRFRLYDDGLGFRYEFPLQKNLNYFVIKEEHSQFAMTGDHTAFWIPGDYDTQEYDFTESKLTEIRGLMKGAITGNASQTSFSPTGVQTSLQMKTADGLYINLHEAALVDYSCMHLNLDDKNLVFESWLTPDAVGDKGYMQAPCKSPWRTVMVSDDARDILASKLTLNLNEPCAYEDVSWIKPVKYVGVWWEMITGKSTWAYTDDLPSVKLGETDYSKTKPNGKHAANNENVKKYIDFAAKHGFDQVLIEGWNEGWEDWFGHSKDYVFDFVTPYPDFDVKMLNAYAKSKGVKLMMHHETSSSVRNYERHMDKAYQFMVDNGYNAVKSGYVGNIIPRGEHHYGQWMNNHYLYAIKKAADYKICVNAHEAVRPTGLCRTYPNLIGNESARGTEYEAFGGSKPFHTTLLPFSRLIGGPMDYTPGIFDTKLTFLDNDEHGWVHTTLVKQMALFVTLYSPLQMAADIPESYERYMDAFQFIKDVAVDWDDSKYLEAEPGDYITVARKAKGTNNWFVGGITDENARTSTFTLDFLDPGKQYVATLYADGKDADYESNPTSYQIKKGLVTSKTKITAKLARSGGFALSLIEATPADKKMKKFK</sequence>
<dbReference type="InterPro" id="IPR029483">
    <property type="entry name" value="GH97_C"/>
</dbReference>
<dbReference type="PANTHER" id="PTHR35803">
    <property type="entry name" value="GLUCAN 1,4-ALPHA-GLUCOSIDASE SUSB-RELATED"/>
    <property type="match status" value="1"/>
</dbReference>
<accession>A0A926F0A5</accession>
<keyword evidence="9" id="KW-1185">Reference proteome</keyword>
<reference evidence="8" key="1">
    <citation type="submission" date="2020-08" db="EMBL/GenBank/DDBJ databases">
        <title>Genome public.</title>
        <authorList>
            <person name="Liu C."/>
            <person name="Sun Q."/>
        </authorList>
    </citation>
    <scope>NUCLEOTIDE SEQUENCE</scope>
    <source>
        <strain evidence="8">N12</strain>
    </source>
</reference>
<dbReference type="InterPro" id="IPR029486">
    <property type="entry name" value="GH97_N"/>
</dbReference>
<evidence type="ECO:0000313" key="9">
    <source>
        <dbReference type="Proteomes" id="UP000651085"/>
    </source>
</evidence>
<dbReference type="Gene3D" id="2.70.98.10">
    <property type="match status" value="1"/>
</dbReference>
<gene>
    <name evidence="8" type="ORF">H8744_00200</name>
</gene>
<feature type="domain" description="Glycosyl-hydrolase 97 N-terminal" evidence="6">
    <location>
        <begin position="29"/>
        <end position="295"/>
    </location>
</feature>
<evidence type="ECO:0000256" key="4">
    <source>
        <dbReference type="SAM" id="SignalP"/>
    </source>
</evidence>
<comment type="cofactor">
    <cofactor evidence="1">
        <name>Ca(2+)</name>
        <dbReference type="ChEBI" id="CHEBI:29108"/>
    </cofactor>
</comment>
<proteinExistence type="predicted"/>
<evidence type="ECO:0000256" key="1">
    <source>
        <dbReference type="ARBA" id="ARBA00001913"/>
    </source>
</evidence>
<evidence type="ECO:0000259" key="7">
    <source>
        <dbReference type="Pfam" id="PF14509"/>
    </source>
</evidence>
<evidence type="ECO:0000256" key="2">
    <source>
        <dbReference type="ARBA" id="ARBA00011245"/>
    </source>
</evidence>
<dbReference type="GO" id="GO:0016787">
    <property type="term" value="F:hydrolase activity"/>
    <property type="evidence" value="ECO:0007669"/>
    <property type="project" value="UniProtKB-KW"/>
</dbReference>
<dbReference type="Proteomes" id="UP000651085">
    <property type="component" value="Unassembled WGS sequence"/>
</dbReference>
<dbReference type="Pfam" id="PF14508">
    <property type="entry name" value="GH97_N"/>
    <property type="match status" value="1"/>
</dbReference>
<dbReference type="Pfam" id="PF14509">
    <property type="entry name" value="GH97_C"/>
    <property type="match status" value="1"/>
</dbReference>
<comment type="subunit">
    <text evidence="2">Monomer.</text>
</comment>
<keyword evidence="8" id="KW-0378">Hydrolase</keyword>
<feature type="domain" description="Glycosyl-hydrolase 97 C-terminal oligomerisation" evidence="7">
    <location>
        <begin position="605"/>
        <end position="705"/>
    </location>
</feature>
<dbReference type="SUPFAM" id="SSF51445">
    <property type="entry name" value="(Trans)glycosidases"/>
    <property type="match status" value="1"/>
</dbReference>
<keyword evidence="3" id="KW-0106">Calcium</keyword>
<dbReference type="InterPro" id="IPR013785">
    <property type="entry name" value="Aldolase_TIM"/>
</dbReference>
<keyword evidence="4" id="KW-0732">Signal</keyword>